<dbReference type="PATRIC" id="fig|1401328.3.peg.683"/>
<keyword evidence="16" id="KW-1185">Reference proteome</keyword>
<evidence type="ECO:0000259" key="14">
    <source>
        <dbReference type="PROSITE" id="PS50975"/>
    </source>
</evidence>
<keyword evidence="7 12" id="KW-0658">Purine biosynthesis</keyword>
<comment type="pathway">
    <text evidence="3 12">Purine metabolism; IMP biosynthesis via de novo pathway; N(1)-(5-phospho-D-ribosyl)glycinamide from 5-phospho-alpha-D-ribose 1-diphosphate: step 2/2.</text>
</comment>
<dbReference type="SUPFAM" id="SSF56059">
    <property type="entry name" value="Glutathione synthetase ATP-binding domain-like"/>
    <property type="match status" value="1"/>
</dbReference>
<evidence type="ECO:0000313" key="15">
    <source>
        <dbReference type="EMBL" id="AHC73886.1"/>
    </source>
</evidence>
<comment type="catalytic activity">
    <reaction evidence="12">
        <text>5-phospho-beta-D-ribosylamine + glycine + ATP = N(1)-(5-phospho-beta-D-ribosyl)glycinamide + ADP + phosphate + H(+)</text>
        <dbReference type="Rhea" id="RHEA:17453"/>
        <dbReference type="ChEBI" id="CHEBI:15378"/>
        <dbReference type="ChEBI" id="CHEBI:30616"/>
        <dbReference type="ChEBI" id="CHEBI:43474"/>
        <dbReference type="ChEBI" id="CHEBI:57305"/>
        <dbReference type="ChEBI" id="CHEBI:58681"/>
        <dbReference type="ChEBI" id="CHEBI:143788"/>
        <dbReference type="ChEBI" id="CHEBI:456216"/>
        <dbReference type="EC" id="6.3.4.13"/>
    </reaction>
</comment>
<feature type="domain" description="ATP-grasp" evidence="14">
    <location>
        <begin position="107"/>
        <end position="313"/>
    </location>
</feature>
<dbReference type="Pfam" id="PF01071">
    <property type="entry name" value="GARS_A"/>
    <property type="match status" value="1"/>
</dbReference>
<evidence type="ECO:0000313" key="16">
    <source>
        <dbReference type="Proteomes" id="UP000018700"/>
    </source>
</evidence>
<dbReference type="KEGG" id="efk:P856_679"/>
<evidence type="ECO:0000256" key="4">
    <source>
        <dbReference type="ARBA" id="ARBA00013255"/>
    </source>
</evidence>
<dbReference type="EMBL" id="CP006745">
    <property type="protein sequence ID" value="AHC73886.1"/>
    <property type="molecule type" value="Genomic_DNA"/>
</dbReference>
<dbReference type="PANTHER" id="PTHR43472">
    <property type="entry name" value="PHOSPHORIBOSYLAMINE--GLYCINE LIGASE"/>
    <property type="match status" value="1"/>
</dbReference>
<dbReference type="InterPro" id="IPR011054">
    <property type="entry name" value="Rudment_hybrid_motif"/>
</dbReference>
<dbReference type="GO" id="GO:0006189">
    <property type="term" value="P:'de novo' IMP biosynthetic process"/>
    <property type="evidence" value="ECO:0007669"/>
    <property type="project" value="UniProtKB-UniRule"/>
</dbReference>
<evidence type="ECO:0000256" key="9">
    <source>
        <dbReference type="ARBA" id="ARBA00038345"/>
    </source>
</evidence>
<dbReference type="HOGENOM" id="CLU_027420_3_1_5"/>
<dbReference type="InterPro" id="IPR011761">
    <property type="entry name" value="ATP-grasp"/>
</dbReference>
<dbReference type="GO" id="GO:0005524">
    <property type="term" value="F:ATP binding"/>
    <property type="evidence" value="ECO:0007669"/>
    <property type="project" value="UniProtKB-UniRule"/>
</dbReference>
<dbReference type="InterPro" id="IPR037123">
    <property type="entry name" value="PRibGlycinamide_synth_C_sf"/>
</dbReference>
<dbReference type="GO" id="GO:0004637">
    <property type="term" value="F:phosphoribosylamine-glycine ligase activity"/>
    <property type="evidence" value="ECO:0007669"/>
    <property type="project" value="UniProtKB-UniRule"/>
</dbReference>
<organism evidence="15 16">
    <name type="scientific">Candidatus Endolissoclinum faulkneri L5</name>
    <dbReference type="NCBI Taxonomy" id="1401328"/>
    <lineage>
        <taxon>Bacteria</taxon>
        <taxon>Pseudomonadati</taxon>
        <taxon>Pseudomonadota</taxon>
        <taxon>Alphaproteobacteria</taxon>
        <taxon>Rhodospirillales</taxon>
        <taxon>Rhodospirillaceae</taxon>
        <taxon>Candidatus Endolissoclinum</taxon>
    </lineage>
</organism>
<protein>
    <recommendedName>
        <fullName evidence="4 12">Phosphoribosylamine--glycine ligase</fullName>
        <ecNumber evidence="4 12">6.3.4.13</ecNumber>
    </recommendedName>
    <alternativeName>
        <fullName evidence="12">GARS</fullName>
    </alternativeName>
    <alternativeName>
        <fullName evidence="10 12">Glycinamide ribonucleotide synthetase</fullName>
    </alternativeName>
    <alternativeName>
        <fullName evidence="11 12">Phosphoribosylglycinamide synthetase</fullName>
    </alternativeName>
</protein>
<dbReference type="InterPro" id="IPR016185">
    <property type="entry name" value="PreATP-grasp_dom_sf"/>
</dbReference>
<dbReference type="RefSeq" id="WP_025300764.1">
    <property type="nucleotide sequence ID" value="NZ_CP006745.1"/>
</dbReference>
<dbReference type="Proteomes" id="UP000018700">
    <property type="component" value="Chromosome"/>
</dbReference>
<evidence type="ECO:0000256" key="3">
    <source>
        <dbReference type="ARBA" id="ARBA00005174"/>
    </source>
</evidence>
<comment type="cofactor">
    <cofactor evidence="1">
        <name>Mn(2+)</name>
        <dbReference type="ChEBI" id="CHEBI:29035"/>
    </cofactor>
</comment>
<evidence type="ECO:0000256" key="11">
    <source>
        <dbReference type="ARBA" id="ARBA00042864"/>
    </source>
</evidence>
<dbReference type="SMART" id="SM01209">
    <property type="entry name" value="GARS_A"/>
    <property type="match status" value="1"/>
</dbReference>
<keyword evidence="5 12" id="KW-0436">Ligase</keyword>
<reference evidence="15 16" key="1">
    <citation type="journal article" date="2013" name="PLoS ONE">
        <title>Bacterial endosymbiosis in a chordate host: long-term co-evolution and conservation of secondary metabolism.</title>
        <authorList>
            <person name="Kwan J.C."/>
            <person name="Schmidt E.W."/>
        </authorList>
    </citation>
    <scope>NUCLEOTIDE SEQUENCE [LARGE SCALE GENOMIC DNA]</scope>
    <source>
        <strain evidence="16">faulkneri L5</strain>
    </source>
</reference>
<dbReference type="STRING" id="1401328.P856_679"/>
<evidence type="ECO:0000256" key="5">
    <source>
        <dbReference type="ARBA" id="ARBA00022598"/>
    </source>
</evidence>
<accession>V9TTG0</accession>
<evidence type="ECO:0000256" key="13">
    <source>
        <dbReference type="PROSITE-ProRule" id="PRU00409"/>
    </source>
</evidence>
<dbReference type="Pfam" id="PF02844">
    <property type="entry name" value="GARS_N"/>
    <property type="match status" value="1"/>
</dbReference>
<sequence length="423" mass="45452">MRILVVGSGGREHAMCWAISGSPFLTKLFCAPGNAGIEREAECVSIAADDYDGLVAFCIDKVIDFVVIGPEGPLVDGLVDKLGDAGIQSFGPNAAAATLEGSKVFAKDFCIRHNIPTASYAHFTDADTAKAYIRKQSLPIVIKTDGLAAGKGVFIAERINQAMDIVDRIMIDGVFGKSGKEIIIEECMIGQEVSFFTLTDGDVILPMISAQDYKRVGEGDTGPNTGGMGACSPAPIIDDLLSIKIINEIISPTIAGMAAEGRKFRGVLYAGLMITDSGPKVIEYNVRFGDPECQALILLLKSDFLSALIATTNEKICNIHLNWHDYTSLCVVMASRGYPGSYQKNSVINKISEIESDDVVVFHAGTSWDREGRLLATGGRVLGITALGKNIVQAREKVYSAINKIDWPEGFNRHDIACHALNL</sequence>
<evidence type="ECO:0000256" key="7">
    <source>
        <dbReference type="ARBA" id="ARBA00022755"/>
    </source>
</evidence>
<dbReference type="PROSITE" id="PS50975">
    <property type="entry name" value="ATP_GRASP"/>
    <property type="match status" value="1"/>
</dbReference>
<dbReference type="SUPFAM" id="SSF51246">
    <property type="entry name" value="Rudiment single hybrid motif"/>
    <property type="match status" value="1"/>
</dbReference>
<evidence type="ECO:0000256" key="8">
    <source>
        <dbReference type="ARBA" id="ARBA00022840"/>
    </source>
</evidence>
<name>V9TTG0_9PROT</name>
<dbReference type="HAMAP" id="MF_00138">
    <property type="entry name" value="GARS"/>
    <property type="match status" value="1"/>
</dbReference>
<dbReference type="EC" id="6.3.4.13" evidence="4 12"/>
<evidence type="ECO:0000256" key="10">
    <source>
        <dbReference type="ARBA" id="ARBA00042242"/>
    </source>
</evidence>
<dbReference type="InterPro" id="IPR000115">
    <property type="entry name" value="PRibGlycinamide_synth"/>
</dbReference>
<evidence type="ECO:0000256" key="6">
    <source>
        <dbReference type="ARBA" id="ARBA00022741"/>
    </source>
</evidence>
<dbReference type="Gene3D" id="3.30.1490.20">
    <property type="entry name" value="ATP-grasp fold, A domain"/>
    <property type="match status" value="1"/>
</dbReference>
<dbReference type="SUPFAM" id="SSF52440">
    <property type="entry name" value="PreATP-grasp domain"/>
    <property type="match status" value="1"/>
</dbReference>
<evidence type="ECO:0000256" key="2">
    <source>
        <dbReference type="ARBA" id="ARBA00001946"/>
    </source>
</evidence>
<dbReference type="NCBIfam" id="TIGR00877">
    <property type="entry name" value="purD"/>
    <property type="match status" value="1"/>
</dbReference>
<dbReference type="PANTHER" id="PTHR43472:SF1">
    <property type="entry name" value="PHOSPHORIBOSYLAMINE--GLYCINE LIGASE, CHLOROPLASTIC"/>
    <property type="match status" value="1"/>
</dbReference>
<dbReference type="PROSITE" id="PS00184">
    <property type="entry name" value="GARS"/>
    <property type="match status" value="1"/>
</dbReference>
<dbReference type="InterPro" id="IPR020561">
    <property type="entry name" value="PRibGlycinamid_synth_ATP-grasp"/>
</dbReference>
<dbReference type="eggNOG" id="COG0151">
    <property type="taxonomic scope" value="Bacteria"/>
</dbReference>
<dbReference type="SMART" id="SM01210">
    <property type="entry name" value="GARS_C"/>
    <property type="match status" value="1"/>
</dbReference>
<evidence type="ECO:0000256" key="1">
    <source>
        <dbReference type="ARBA" id="ARBA00001936"/>
    </source>
</evidence>
<comment type="cofactor">
    <cofactor evidence="2">
        <name>Mg(2+)</name>
        <dbReference type="ChEBI" id="CHEBI:18420"/>
    </cofactor>
</comment>
<dbReference type="Gene3D" id="3.30.470.20">
    <property type="entry name" value="ATP-grasp fold, B domain"/>
    <property type="match status" value="1"/>
</dbReference>
<dbReference type="GO" id="GO:0046872">
    <property type="term" value="F:metal ion binding"/>
    <property type="evidence" value="ECO:0007669"/>
    <property type="project" value="InterPro"/>
</dbReference>
<dbReference type="InterPro" id="IPR020560">
    <property type="entry name" value="PRibGlycinamide_synth_C-dom"/>
</dbReference>
<dbReference type="Gene3D" id="3.90.600.10">
    <property type="entry name" value="Phosphoribosylglycinamide synthetase, C-terminal domain"/>
    <property type="match status" value="1"/>
</dbReference>
<dbReference type="Gene3D" id="3.40.50.20">
    <property type="match status" value="1"/>
</dbReference>
<proteinExistence type="inferred from homology"/>
<dbReference type="GO" id="GO:0009113">
    <property type="term" value="P:purine nucleobase biosynthetic process"/>
    <property type="evidence" value="ECO:0007669"/>
    <property type="project" value="InterPro"/>
</dbReference>
<keyword evidence="6 13" id="KW-0547">Nucleotide-binding</keyword>
<evidence type="ECO:0000256" key="12">
    <source>
        <dbReference type="HAMAP-Rule" id="MF_00138"/>
    </source>
</evidence>
<dbReference type="UniPathway" id="UPA00074">
    <property type="reaction ID" value="UER00125"/>
</dbReference>
<dbReference type="Pfam" id="PF02843">
    <property type="entry name" value="GARS_C"/>
    <property type="match status" value="1"/>
</dbReference>
<gene>
    <name evidence="12 15" type="primary">purD</name>
    <name evidence="15" type="ORF">P856_679</name>
</gene>
<dbReference type="InterPro" id="IPR020562">
    <property type="entry name" value="PRibGlycinamide_synth_N"/>
</dbReference>
<keyword evidence="8 13" id="KW-0067">ATP-binding</keyword>
<dbReference type="InterPro" id="IPR020559">
    <property type="entry name" value="PRibGlycinamide_synth_CS"/>
</dbReference>
<dbReference type="AlphaFoldDB" id="V9TTG0"/>
<dbReference type="InterPro" id="IPR013815">
    <property type="entry name" value="ATP_grasp_subdomain_1"/>
</dbReference>
<comment type="similarity">
    <text evidence="9 12">Belongs to the GARS family.</text>
</comment>
<dbReference type="OrthoDB" id="9807240at2"/>